<dbReference type="GO" id="GO:0061749">
    <property type="term" value="F:forked DNA-dependent helicase activity"/>
    <property type="evidence" value="ECO:0007669"/>
    <property type="project" value="TreeGrafter"/>
</dbReference>
<protein>
    <submittedName>
        <fullName evidence="4">HNH endonuclease domain protein</fullName>
    </submittedName>
</protein>
<dbReference type="GO" id="GO:0004519">
    <property type="term" value="F:endonuclease activity"/>
    <property type="evidence" value="ECO:0007669"/>
    <property type="project" value="UniProtKB-KW"/>
</dbReference>
<evidence type="ECO:0000313" key="5">
    <source>
        <dbReference type="Proteomes" id="UP000003639"/>
    </source>
</evidence>
<dbReference type="PROSITE" id="PS51194">
    <property type="entry name" value="HELICASE_CTER"/>
    <property type="match status" value="1"/>
</dbReference>
<sequence>MMGDRKEVISSGRIAPRSGVNDRVPYEHQKQAMECMDRINSDAAFSTLVVLPTGGGKTYTAALWLLHNAIDRHKKILWMAHRQMLLDQAAEAFQKYAYTETIPHISGFRYRIISGSGSHSRTVDISPDDDLLIISKDSIGRNLSALDEWLAGEEELFLVVDEAHHSTAKTYRRVIDYVRSKVPHVKLIGLTATPFRTAEEEQGLLGKIYTDGVKNNAVVHNDVGITYQISLKDLISRRILAKPVFESYQTEEQYGHELGLEAWESIQHLDTLPEDVARKIADSALRNRLIVDTYRNGQKKYGQTIVFAVNIDHAIALNALFRKEGIASDYVVSSIRDAATGVTVSREDNERKLQAYREGKLQVLINVNILTEGVDLPKTGTVFLARPTVSTILMTQMVGRALRGPAAGGTDTAYIVSFVDDWDEHIAWVNPESLFEGNNEFSDDMADRIQRELRMISLSKIEEFATMLDNSIDTTALEKVPFTQRIPVGMYAFSYLEENGMDLSCQVMVYDSTAEAYRQMMKNLPALFASFGAEEEYLPQDVLRQMERQCRNTYFCGEMIPPYSSEDVVRILKYYAQYEAAPAFYTFDHIDRSRLDVGAIAKHIWDEDMGQRKAAEYLNSLWEQGDDNLLRLFFGRKLYFMHQVEIEKNKLAHPGLYDEHITYDTTALEDLPLYEIGKLDPQREKELRDGAFAKAQTPQGTYRCACCGMEAASRIPFQVDHILPMSKGGKSVPENLQILCRSCNGRKGDQ</sequence>
<gene>
    <name evidence="4" type="ORF">BACCAP_04168</name>
</gene>
<dbReference type="Gene3D" id="3.40.50.300">
    <property type="entry name" value="P-loop containing nucleotide triphosphate hydrolases"/>
    <property type="match status" value="2"/>
</dbReference>
<dbReference type="Proteomes" id="UP000003639">
    <property type="component" value="Unassembled WGS sequence"/>
</dbReference>
<dbReference type="GO" id="GO:0036121">
    <property type="term" value="F:double-stranded DNA helicase activity"/>
    <property type="evidence" value="ECO:0007669"/>
    <property type="project" value="TreeGrafter"/>
</dbReference>
<feature type="domain" description="Helicase C-terminal" evidence="3">
    <location>
        <begin position="289"/>
        <end position="472"/>
    </location>
</feature>
<feature type="region of interest" description="Disordered" evidence="1">
    <location>
        <begin position="1"/>
        <end position="20"/>
    </location>
</feature>
<dbReference type="GO" id="GO:0005524">
    <property type="term" value="F:ATP binding"/>
    <property type="evidence" value="ECO:0007669"/>
    <property type="project" value="InterPro"/>
</dbReference>
<dbReference type="Gene3D" id="1.10.30.50">
    <property type="match status" value="1"/>
</dbReference>
<dbReference type="RefSeq" id="WP_006574645.1">
    <property type="nucleotide sequence ID" value="NZ_AAXG02000045.1"/>
</dbReference>
<dbReference type="InterPro" id="IPR006935">
    <property type="entry name" value="Helicase/UvrB_N"/>
</dbReference>
<keyword evidence="4" id="KW-0378">Hydrolase</keyword>
<evidence type="ECO:0000313" key="4">
    <source>
        <dbReference type="EMBL" id="EDM98023.1"/>
    </source>
</evidence>
<dbReference type="InterPro" id="IPR014001">
    <property type="entry name" value="Helicase_ATP-bd"/>
</dbReference>
<dbReference type="InterPro" id="IPR002711">
    <property type="entry name" value="HNH"/>
</dbReference>
<proteinExistence type="predicted"/>
<reference evidence="4 5" key="2">
    <citation type="submission" date="2007-06" db="EMBL/GenBank/DDBJ databases">
        <title>Draft genome sequence of Pseudoflavonifractor capillosus ATCC 29799.</title>
        <authorList>
            <person name="Sudarsanam P."/>
            <person name="Ley R."/>
            <person name="Guruge J."/>
            <person name="Turnbaugh P.J."/>
            <person name="Mahowald M."/>
            <person name="Liep D."/>
            <person name="Gordon J."/>
        </authorList>
    </citation>
    <scope>NUCLEOTIDE SEQUENCE [LARGE SCALE GENOMIC DNA]</scope>
    <source>
        <strain evidence="4 5">ATCC 29799</strain>
    </source>
</reference>
<dbReference type="eggNOG" id="COG1061">
    <property type="taxonomic scope" value="Bacteria"/>
</dbReference>
<dbReference type="InterPro" id="IPR001650">
    <property type="entry name" value="Helicase_C-like"/>
</dbReference>
<dbReference type="InterPro" id="IPR027417">
    <property type="entry name" value="P-loop_NTPase"/>
</dbReference>
<dbReference type="Pfam" id="PF04851">
    <property type="entry name" value="ResIII"/>
    <property type="match status" value="1"/>
</dbReference>
<dbReference type="GO" id="GO:0008270">
    <property type="term" value="F:zinc ion binding"/>
    <property type="evidence" value="ECO:0007669"/>
    <property type="project" value="InterPro"/>
</dbReference>
<dbReference type="PROSITE" id="PS51192">
    <property type="entry name" value="HELICASE_ATP_BIND_1"/>
    <property type="match status" value="1"/>
</dbReference>
<evidence type="ECO:0000259" key="3">
    <source>
        <dbReference type="PROSITE" id="PS51194"/>
    </source>
</evidence>
<comment type="caution">
    <text evidence="4">The sequence shown here is derived from an EMBL/GenBank/DDBJ whole genome shotgun (WGS) entry which is preliminary data.</text>
</comment>
<accession>A6P102</accession>
<dbReference type="PANTHER" id="PTHR47396">
    <property type="entry name" value="TYPE I RESTRICTION ENZYME ECOKI R PROTEIN"/>
    <property type="match status" value="1"/>
</dbReference>
<keyword evidence="4" id="KW-0255">Endonuclease</keyword>
<dbReference type="InterPro" id="IPR003615">
    <property type="entry name" value="HNH_nuc"/>
</dbReference>
<keyword evidence="5" id="KW-1185">Reference proteome</keyword>
<dbReference type="AlphaFoldDB" id="A6P102"/>
<dbReference type="InterPro" id="IPR050742">
    <property type="entry name" value="Helicase_Restrict-Modif_Enz"/>
</dbReference>
<evidence type="ECO:0000259" key="2">
    <source>
        <dbReference type="PROSITE" id="PS51192"/>
    </source>
</evidence>
<dbReference type="eggNOG" id="COG1403">
    <property type="taxonomic scope" value="Bacteria"/>
</dbReference>
<dbReference type="Pfam" id="PF00271">
    <property type="entry name" value="Helicase_C"/>
    <property type="match status" value="1"/>
</dbReference>
<dbReference type="SUPFAM" id="SSF52540">
    <property type="entry name" value="P-loop containing nucleoside triphosphate hydrolases"/>
    <property type="match status" value="1"/>
</dbReference>
<dbReference type="GO" id="GO:0016787">
    <property type="term" value="F:hydrolase activity"/>
    <property type="evidence" value="ECO:0007669"/>
    <property type="project" value="InterPro"/>
</dbReference>
<keyword evidence="4" id="KW-0540">Nuclease</keyword>
<name>A6P102_9FIRM</name>
<dbReference type="CDD" id="cd00085">
    <property type="entry name" value="HNHc"/>
    <property type="match status" value="1"/>
</dbReference>
<feature type="domain" description="Helicase ATP-binding" evidence="2">
    <location>
        <begin position="38"/>
        <end position="212"/>
    </location>
</feature>
<dbReference type="SMART" id="SM00507">
    <property type="entry name" value="HNHc"/>
    <property type="match status" value="1"/>
</dbReference>
<dbReference type="SMART" id="SM00490">
    <property type="entry name" value="HELICc"/>
    <property type="match status" value="1"/>
</dbReference>
<evidence type="ECO:0000256" key="1">
    <source>
        <dbReference type="SAM" id="MobiDB-lite"/>
    </source>
</evidence>
<dbReference type="EMBL" id="AAXG02000045">
    <property type="protein sequence ID" value="EDM98023.1"/>
    <property type="molecule type" value="Genomic_DNA"/>
</dbReference>
<dbReference type="SMART" id="SM00487">
    <property type="entry name" value="DEXDc"/>
    <property type="match status" value="1"/>
</dbReference>
<organism evidence="4 5">
    <name type="scientific">Pseudoflavonifractor capillosus ATCC 29799</name>
    <dbReference type="NCBI Taxonomy" id="411467"/>
    <lineage>
        <taxon>Bacteria</taxon>
        <taxon>Bacillati</taxon>
        <taxon>Bacillota</taxon>
        <taxon>Clostridia</taxon>
        <taxon>Eubacteriales</taxon>
        <taxon>Oscillospiraceae</taxon>
        <taxon>Pseudoflavonifractor</taxon>
    </lineage>
</organism>
<dbReference type="Pfam" id="PF01844">
    <property type="entry name" value="HNH"/>
    <property type="match status" value="1"/>
</dbReference>
<dbReference type="GO" id="GO:0000403">
    <property type="term" value="F:Y-form DNA binding"/>
    <property type="evidence" value="ECO:0007669"/>
    <property type="project" value="TreeGrafter"/>
</dbReference>
<dbReference type="STRING" id="411467.BACCAP_04168"/>
<dbReference type="PANTHER" id="PTHR47396:SF1">
    <property type="entry name" value="ATP-DEPENDENT HELICASE IRC3-RELATED"/>
    <property type="match status" value="1"/>
</dbReference>
<reference evidence="4 5" key="1">
    <citation type="submission" date="2007-04" db="EMBL/GenBank/DDBJ databases">
        <authorList>
            <person name="Fulton L."/>
            <person name="Clifton S."/>
            <person name="Fulton B."/>
            <person name="Xu J."/>
            <person name="Minx P."/>
            <person name="Pepin K.H."/>
            <person name="Johnson M."/>
            <person name="Thiruvilangam P."/>
            <person name="Bhonagiri V."/>
            <person name="Nash W.E."/>
            <person name="Mardis E.R."/>
            <person name="Wilson R.K."/>
        </authorList>
    </citation>
    <scope>NUCLEOTIDE SEQUENCE [LARGE SCALE GENOMIC DNA]</scope>
    <source>
        <strain evidence="4 5">ATCC 29799</strain>
    </source>
</reference>